<dbReference type="GeneID" id="104586497"/>
<accession>A0A1U7YVX6</accession>
<sequence>MRTIPSRYGLFSQKCNARAFIHSQSSIQLSQGLTDNVVHGEERDARNQMIAAIQNSINLYTKNRCKSDFRFYFTSIIDVKNHRSKGVNQRLFVFVSVSSHRLLSSFEVNKGTSLRLCLLVLLSPSLRLLSSSLSRALNKPLFSHRRSAGSNALISEHRGRSSSPTRNEQKIRVMQSLTMNVMETRLNL</sequence>
<dbReference type="KEGG" id="nnu:104586497"/>
<organism evidence="1 2">
    <name type="scientific">Nelumbo nucifera</name>
    <name type="common">Sacred lotus</name>
    <dbReference type="NCBI Taxonomy" id="4432"/>
    <lineage>
        <taxon>Eukaryota</taxon>
        <taxon>Viridiplantae</taxon>
        <taxon>Streptophyta</taxon>
        <taxon>Embryophyta</taxon>
        <taxon>Tracheophyta</taxon>
        <taxon>Spermatophyta</taxon>
        <taxon>Magnoliopsida</taxon>
        <taxon>Proteales</taxon>
        <taxon>Nelumbonaceae</taxon>
        <taxon>Nelumbo</taxon>
    </lineage>
</organism>
<gene>
    <name evidence="2" type="primary">LOC104586497</name>
</gene>
<evidence type="ECO:0000313" key="2">
    <source>
        <dbReference type="RefSeq" id="XP_010242059.1"/>
    </source>
</evidence>
<name>A0A1U7YVX6_NELNU</name>
<keyword evidence="1" id="KW-1185">Reference proteome</keyword>
<dbReference type="RefSeq" id="XP_010242059.1">
    <property type="nucleotide sequence ID" value="XM_010243757.2"/>
</dbReference>
<dbReference type="AlphaFoldDB" id="A0A1U7YVX6"/>
<protein>
    <submittedName>
        <fullName evidence="2">Uncharacterized protein LOC104586497</fullName>
    </submittedName>
</protein>
<dbReference type="Proteomes" id="UP000189703">
    <property type="component" value="Unplaced"/>
</dbReference>
<reference evidence="2" key="1">
    <citation type="submission" date="2025-08" db="UniProtKB">
        <authorList>
            <consortium name="RefSeq"/>
        </authorList>
    </citation>
    <scope>IDENTIFICATION</scope>
</reference>
<evidence type="ECO:0000313" key="1">
    <source>
        <dbReference type="Proteomes" id="UP000189703"/>
    </source>
</evidence>
<proteinExistence type="predicted"/>
<dbReference type="InParanoid" id="A0A1U7YVX6"/>